<feature type="compositionally biased region" description="Low complexity" evidence="1">
    <location>
        <begin position="21"/>
        <end position="31"/>
    </location>
</feature>
<dbReference type="EMBL" id="FNUJ01000006">
    <property type="protein sequence ID" value="SEF33200.1"/>
    <property type="molecule type" value="Genomic_DNA"/>
</dbReference>
<dbReference type="RefSeq" id="WP_158104057.1">
    <property type="nucleotide sequence ID" value="NZ_FNUJ01000006.1"/>
</dbReference>
<keyword evidence="3" id="KW-1185">Reference proteome</keyword>
<proteinExistence type="predicted"/>
<evidence type="ECO:0000256" key="1">
    <source>
        <dbReference type="SAM" id="MobiDB-lite"/>
    </source>
</evidence>
<protein>
    <submittedName>
        <fullName evidence="2">Uncharacterized protein</fullName>
    </submittedName>
</protein>
<gene>
    <name evidence="2" type="ORF">SAMN05421837_106643</name>
</gene>
<dbReference type="Proteomes" id="UP000198878">
    <property type="component" value="Unassembled WGS sequence"/>
</dbReference>
<dbReference type="AlphaFoldDB" id="A0A1H5R464"/>
<evidence type="ECO:0000313" key="3">
    <source>
        <dbReference type="Proteomes" id="UP000198878"/>
    </source>
</evidence>
<sequence length="54" mass="5997">MTVQARRYGRWCREHFDVVAPARGVPAPRGADSAEVRPEPEAQPDEPVVEQPQG</sequence>
<organism evidence="2 3">
    <name type="scientific">Amycolatopsis pretoriensis</name>
    <dbReference type="NCBI Taxonomy" id="218821"/>
    <lineage>
        <taxon>Bacteria</taxon>
        <taxon>Bacillati</taxon>
        <taxon>Actinomycetota</taxon>
        <taxon>Actinomycetes</taxon>
        <taxon>Pseudonocardiales</taxon>
        <taxon>Pseudonocardiaceae</taxon>
        <taxon>Amycolatopsis</taxon>
    </lineage>
</organism>
<evidence type="ECO:0000313" key="2">
    <source>
        <dbReference type="EMBL" id="SEF33200.1"/>
    </source>
</evidence>
<reference evidence="3" key="1">
    <citation type="submission" date="2016-10" db="EMBL/GenBank/DDBJ databases">
        <authorList>
            <person name="Varghese N."/>
            <person name="Submissions S."/>
        </authorList>
    </citation>
    <scope>NUCLEOTIDE SEQUENCE [LARGE SCALE GENOMIC DNA]</scope>
    <source>
        <strain evidence="3">DSM 44654</strain>
    </source>
</reference>
<name>A0A1H5R464_9PSEU</name>
<accession>A0A1H5R464</accession>
<feature type="region of interest" description="Disordered" evidence="1">
    <location>
        <begin position="21"/>
        <end position="54"/>
    </location>
</feature>